<keyword evidence="4" id="KW-0804">Transcription</keyword>
<dbReference type="eggNOG" id="COG0583">
    <property type="taxonomic scope" value="Bacteria"/>
</dbReference>
<evidence type="ECO:0000256" key="3">
    <source>
        <dbReference type="ARBA" id="ARBA00023125"/>
    </source>
</evidence>
<sequence>MNIKQLNHIVTLSEMLNFSKAAERVHLSQSALSKSVSSFEEEIGILIFDRSKNTVAITPTGAFVIEHARHLIGSLTSFNKNIEYLKTGNQGTIKVGAGPFPAKCFLHHAIRQFREHYPKISIDIRIDNWRSLLGLLKEREIDYFIADIRSLDDDPELDIHPIGGLTLALFCDPSHPLVRDDPARSIRPREILDYTFASVSLPSLVFSELKHSLSLNHNDTFSVDLKCDDMGLITRLVPQSDIIFLSSHLMMEDALRDGTVVRLNIPMTRNRFGEWALVQIKGQKLVPAAESFAHMMADIVRAGSLVDHEKYGIKRNEPLNFQRK</sequence>
<accession>V8QV13</accession>
<gene>
    <name evidence="6" type="ORF">W822_08795</name>
</gene>
<dbReference type="AlphaFoldDB" id="V8QV13"/>
<dbReference type="Proteomes" id="UP000018733">
    <property type="component" value="Unassembled WGS sequence"/>
</dbReference>
<evidence type="ECO:0000256" key="4">
    <source>
        <dbReference type="ARBA" id="ARBA00023163"/>
    </source>
</evidence>
<dbReference type="OrthoDB" id="8673707at2"/>
<keyword evidence="7" id="KW-1185">Reference proteome</keyword>
<dbReference type="Pfam" id="PF00126">
    <property type="entry name" value="HTH_1"/>
    <property type="match status" value="1"/>
</dbReference>
<dbReference type="STRING" id="1424334.W822_08795"/>
<dbReference type="PROSITE" id="PS50931">
    <property type="entry name" value="HTH_LYSR"/>
    <property type="match status" value="1"/>
</dbReference>
<dbReference type="EMBL" id="AYXT01000009">
    <property type="protein sequence ID" value="ETF03482.1"/>
    <property type="molecule type" value="Genomic_DNA"/>
</dbReference>
<protein>
    <recommendedName>
        <fullName evidence="5">HTH lysR-type domain-containing protein</fullName>
    </recommendedName>
</protein>
<evidence type="ECO:0000256" key="2">
    <source>
        <dbReference type="ARBA" id="ARBA00023015"/>
    </source>
</evidence>
<dbReference type="PATRIC" id="fig|1424334.3.peg.1765"/>
<comment type="caution">
    <text evidence="6">The sequence shown here is derived from an EMBL/GenBank/DDBJ whole genome shotgun (WGS) entry which is preliminary data.</text>
</comment>
<comment type="similarity">
    <text evidence="1">Belongs to the LysR transcriptional regulatory family.</text>
</comment>
<feature type="domain" description="HTH lysR-type" evidence="5">
    <location>
        <begin position="1"/>
        <end position="58"/>
    </location>
</feature>
<evidence type="ECO:0000259" key="5">
    <source>
        <dbReference type="PROSITE" id="PS50931"/>
    </source>
</evidence>
<dbReference type="GO" id="GO:0003677">
    <property type="term" value="F:DNA binding"/>
    <property type="evidence" value="ECO:0007669"/>
    <property type="project" value="UniProtKB-KW"/>
</dbReference>
<dbReference type="HOGENOM" id="CLU_039613_6_0_4"/>
<dbReference type="InterPro" id="IPR005119">
    <property type="entry name" value="LysR_subst-bd"/>
</dbReference>
<dbReference type="Pfam" id="PF03466">
    <property type="entry name" value="LysR_substrate"/>
    <property type="match status" value="1"/>
</dbReference>
<dbReference type="InterPro" id="IPR036390">
    <property type="entry name" value="WH_DNA-bd_sf"/>
</dbReference>
<evidence type="ECO:0000313" key="6">
    <source>
        <dbReference type="EMBL" id="ETF03482.1"/>
    </source>
</evidence>
<name>V8QV13_9BURK</name>
<proteinExistence type="inferred from homology"/>
<keyword evidence="2" id="KW-0805">Transcription regulation</keyword>
<dbReference type="PRINTS" id="PR00039">
    <property type="entry name" value="HTHLYSR"/>
</dbReference>
<dbReference type="GO" id="GO:0003700">
    <property type="term" value="F:DNA-binding transcription factor activity"/>
    <property type="evidence" value="ECO:0007669"/>
    <property type="project" value="InterPro"/>
</dbReference>
<reference evidence="6 7" key="1">
    <citation type="journal article" date="2014" name="Genome Announc.">
        <title>Draft Genome Sequence of Advenella kashmirensis Strain W13003, a Polycyclic Aromatic Hydrocarbon-Degrading Bacterium.</title>
        <authorList>
            <person name="Wang X."/>
            <person name="Jin D."/>
            <person name="Zhou L."/>
            <person name="Wu L."/>
            <person name="An W."/>
            <person name="Zhao L."/>
        </authorList>
    </citation>
    <scope>NUCLEOTIDE SEQUENCE [LARGE SCALE GENOMIC DNA]</scope>
    <source>
        <strain evidence="6 7">W13003</strain>
    </source>
</reference>
<dbReference type="InterPro" id="IPR000847">
    <property type="entry name" value="LysR_HTH_N"/>
</dbReference>
<keyword evidence="3" id="KW-0238">DNA-binding</keyword>
<dbReference type="GO" id="GO:0005829">
    <property type="term" value="C:cytosol"/>
    <property type="evidence" value="ECO:0007669"/>
    <property type="project" value="TreeGrafter"/>
</dbReference>
<dbReference type="PANTHER" id="PTHR30419">
    <property type="entry name" value="HTH-TYPE TRANSCRIPTIONAL REGULATOR YBHD"/>
    <property type="match status" value="1"/>
</dbReference>
<dbReference type="InterPro" id="IPR036388">
    <property type="entry name" value="WH-like_DNA-bd_sf"/>
</dbReference>
<dbReference type="Gene3D" id="3.40.190.290">
    <property type="match status" value="1"/>
</dbReference>
<dbReference type="Gene3D" id="1.10.10.10">
    <property type="entry name" value="Winged helix-like DNA-binding domain superfamily/Winged helix DNA-binding domain"/>
    <property type="match status" value="1"/>
</dbReference>
<organism evidence="6 7">
    <name type="scientific">Advenella kashmirensis W13003</name>
    <dbReference type="NCBI Taxonomy" id="1424334"/>
    <lineage>
        <taxon>Bacteria</taxon>
        <taxon>Pseudomonadati</taxon>
        <taxon>Pseudomonadota</taxon>
        <taxon>Betaproteobacteria</taxon>
        <taxon>Burkholderiales</taxon>
        <taxon>Alcaligenaceae</taxon>
    </lineage>
</organism>
<dbReference type="RefSeq" id="WP_024004735.1">
    <property type="nucleotide sequence ID" value="NZ_KI650979.1"/>
</dbReference>
<dbReference type="SUPFAM" id="SSF53850">
    <property type="entry name" value="Periplasmic binding protein-like II"/>
    <property type="match status" value="1"/>
</dbReference>
<evidence type="ECO:0000313" key="7">
    <source>
        <dbReference type="Proteomes" id="UP000018733"/>
    </source>
</evidence>
<dbReference type="SUPFAM" id="SSF46785">
    <property type="entry name" value="Winged helix' DNA-binding domain"/>
    <property type="match status" value="1"/>
</dbReference>
<evidence type="ECO:0000256" key="1">
    <source>
        <dbReference type="ARBA" id="ARBA00009437"/>
    </source>
</evidence>
<dbReference type="PANTHER" id="PTHR30419:SF30">
    <property type="entry name" value="LYSR FAMILY TRANSCRIPTIONAL REGULATOR"/>
    <property type="match status" value="1"/>
</dbReference>
<dbReference type="InterPro" id="IPR050950">
    <property type="entry name" value="HTH-type_LysR_regulators"/>
</dbReference>